<evidence type="ECO:0000256" key="1">
    <source>
        <dbReference type="SAM" id="Coils"/>
    </source>
</evidence>
<keyword evidence="2" id="KW-0472">Membrane</keyword>
<dbReference type="Proteomes" id="UP000315385">
    <property type="component" value="Unassembled WGS sequence"/>
</dbReference>
<keyword evidence="2" id="KW-1133">Transmembrane helix</keyword>
<evidence type="ECO:0000313" key="4">
    <source>
        <dbReference type="Proteomes" id="UP000315385"/>
    </source>
</evidence>
<evidence type="ECO:0000313" key="3">
    <source>
        <dbReference type="EMBL" id="TQQ79630.1"/>
    </source>
</evidence>
<protein>
    <submittedName>
        <fullName evidence="3">Uncharacterized protein</fullName>
    </submittedName>
</protein>
<dbReference type="AlphaFoldDB" id="A0A544QM14"/>
<feature type="coiled-coil region" evidence="1">
    <location>
        <begin position="181"/>
        <end position="208"/>
    </location>
</feature>
<dbReference type="EMBL" id="SESI01000003">
    <property type="protein sequence ID" value="TQQ79630.1"/>
    <property type="molecule type" value="Genomic_DNA"/>
</dbReference>
<dbReference type="OrthoDB" id="8638at2157"/>
<comment type="caution">
    <text evidence="3">The sequence shown here is derived from an EMBL/GenBank/DDBJ whole genome shotgun (WGS) entry which is preliminary data.</text>
</comment>
<gene>
    <name evidence="3" type="ORF">EWF95_11520</name>
</gene>
<keyword evidence="2" id="KW-0812">Transmembrane</keyword>
<feature type="transmembrane region" description="Helical" evidence="2">
    <location>
        <begin position="26"/>
        <end position="49"/>
    </location>
</feature>
<name>A0A544QM14_9EURY</name>
<sequence>MRKNTEIYTVSEIMSRYMLPRLNNKTFFSLSGWIFAIFAIFSTISSLIFGGGTSVAMRFSGILTTLGLGLVISLFLPLIFIPIGLLHRSSIIPIRLDGLSPLYYNLDPLPTNGDTNTTADTGQPVGSERNPEQLITQAEPLTVDMSTVGDKIALDDAIDDLSEALRYYRAAADKVDDPDREAEIETTVTTLRENRNKLKRELESQTTLNEALHTGEESFQEAIRAYVTDEKTLSRIRFRQARDRFEEANNTVEESDMELLSTPVTVDVTTDRELPTTQLSDLHGFDSKTAAMLESEGITTVSDLTDGGGETIVSDEITELSADDGLSEAVITKLTLLSWLHTKDTFEFSTGQDISGRYKQAKRGFEEC</sequence>
<accession>A0A544QM14</accession>
<proteinExistence type="predicted"/>
<reference evidence="3 4" key="1">
    <citation type="submission" date="2019-02" db="EMBL/GenBank/DDBJ databases">
        <title>Halonotius sp. a new haloqrchaeon isolated from saline water.</title>
        <authorList>
            <person name="Duran-Viseras A."/>
            <person name="Sanchez-Porro C."/>
            <person name="Ventosa A."/>
        </authorList>
    </citation>
    <scope>NUCLEOTIDE SEQUENCE [LARGE SCALE GENOMIC DNA]</scope>
    <source>
        <strain evidence="3 4">F9-27</strain>
    </source>
</reference>
<keyword evidence="4" id="KW-1185">Reference proteome</keyword>
<evidence type="ECO:0000256" key="2">
    <source>
        <dbReference type="SAM" id="Phobius"/>
    </source>
</evidence>
<feature type="transmembrane region" description="Helical" evidence="2">
    <location>
        <begin position="61"/>
        <end position="86"/>
    </location>
</feature>
<keyword evidence="1" id="KW-0175">Coiled coil</keyword>
<dbReference type="RefSeq" id="WP_142444218.1">
    <property type="nucleotide sequence ID" value="NZ_SESI01000003.1"/>
</dbReference>
<organism evidence="3 4">
    <name type="scientific">Halonotius roseus</name>
    <dbReference type="NCBI Taxonomy" id="2511997"/>
    <lineage>
        <taxon>Archaea</taxon>
        <taxon>Methanobacteriati</taxon>
        <taxon>Methanobacteriota</taxon>
        <taxon>Stenosarchaea group</taxon>
        <taxon>Halobacteria</taxon>
        <taxon>Halobacteriales</taxon>
        <taxon>Haloferacaceae</taxon>
        <taxon>Halonotius</taxon>
    </lineage>
</organism>